<evidence type="ECO:0000256" key="1">
    <source>
        <dbReference type="SAM" id="Phobius"/>
    </source>
</evidence>
<dbReference type="EMBL" id="BK015608">
    <property type="protein sequence ID" value="DAE15612.1"/>
    <property type="molecule type" value="Genomic_DNA"/>
</dbReference>
<feature type="transmembrane region" description="Helical" evidence="1">
    <location>
        <begin position="6"/>
        <end position="26"/>
    </location>
</feature>
<organism evidence="2">
    <name type="scientific">Siphoviridae sp. ctoic9</name>
    <dbReference type="NCBI Taxonomy" id="2825671"/>
    <lineage>
        <taxon>Viruses</taxon>
        <taxon>Duplodnaviria</taxon>
        <taxon>Heunggongvirae</taxon>
        <taxon>Uroviricota</taxon>
        <taxon>Caudoviricetes</taxon>
    </lineage>
</organism>
<name>A0A8S5QAS1_9CAUD</name>
<sequence>MDTFSLIVLCALSFAFGWVVGILKGLNLRFLIEHLINRLTNVNVVVSPAKKADETLKE</sequence>
<reference evidence="2" key="1">
    <citation type="journal article" date="2021" name="Proc. Natl. Acad. Sci. U.S.A.">
        <title>A Catalog of Tens of Thousands of Viruses from Human Metagenomes Reveals Hidden Associations with Chronic Diseases.</title>
        <authorList>
            <person name="Tisza M.J."/>
            <person name="Buck C.B."/>
        </authorList>
    </citation>
    <scope>NUCLEOTIDE SEQUENCE</scope>
    <source>
        <strain evidence="2">Ctoic9</strain>
    </source>
</reference>
<keyword evidence="1" id="KW-0472">Membrane</keyword>
<keyword evidence="1" id="KW-0812">Transmembrane</keyword>
<evidence type="ECO:0000313" key="2">
    <source>
        <dbReference type="EMBL" id="DAE15612.1"/>
    </source>
</evidence>
<keyword evidence="1" id="KW-1133">Transmembrane helix</keyword>
<accession>A0A8S5QAS1</accession>
<protein>
    <submittedName>
        <fullName evidence="2">Uncharacterized protein</fullName>
    </submittedName>
</protein>
<proteinExistence type="predicted"/>